<proteinExistence type="predicted"/>
<dbReference type="Pfam" id="PF15919">
    <property type="entry name" value="HicB_lk_antitox"/>
    <property type="match status" value="1"/>
</dbReference>
<dbReference type="PANTHER" id="PTHR34504">
    <property type="entry name" value="ANTITOXIN HICB"/>
    <property type="match status" value="1"/>
</dbReference>
<sequence>MFDKKYNFTTIIQEEDGLYVASVPAVPGCYTQGETYEEAQNNIKEALELCLEEAKHNKWYAQRISFPTEPKKDIAFSIFNMPVKLAT</sequence>
<dbReference type="InterPro" id="IPR031807">
    <property type="entry name" value="HicB-like"/>
</dbReference>
<dbReference type="InterPro" id="IPR051404">
    <property type="entry name" value="TA_system_antitoxin"/>
</dbReference>
<dbReference type="PANTHER" id="PTHR34504:SF4">
    <property type="entry name" value="ANTITOXIN HICB"/>
    <property type="match status" value="1"/>
</dbReference>
<evidence type="ECO:0000313" key="3">
    <source>
        <dbReference type="Proteomes" id="UP000231252"/>
    </source>
</evidence>
<evidence type="ECO:0000313" key="2">
    <source>
        <dbReference type="EMBL" id="PIS22407.1"/>
    </source>
</evidence>
<protein>
    <recommendedName>
        <fullName evidence="1">HicB-like antitoxin of toxin-antitoxin system domain-containing protein</fullName>
    </recommendedName>
</protein>
<dbReference type="Proteomes" id="UP000231252">
    <property type="component" value="Unassembled WGS sequence"/>
</dbReference>
<organism evidence="2 3">
    <name type="scientific">candidate division WWE3 bacterium CG08_land_8_20_14_0_20_41_10</name>
    <dbReference type="NCBI Taxonomy" id="1975085"/>
    <lineage>
        <taxon>Bacteria</taxon>
        <taxon>Katanobacteria</taxon>
    </lineage>
</organism>
<dbReference type="Gene3D" id="3.30.160.250">
    <property type="match status" value="1"/>
</dbReference>
<dbReference type="InterPro" id="IPR035069">
    <property type="entry name" value="TTHA1013/TTHA0281-like"/>
</dbReference>
<dbReference type="AlphaFoldDB" id="A0A2H0XBT0"/>
<dbReference type="SUPFAM" id="SSF143100">
    <property type="entry name" value="TTHA1013/TTHA0281-like"/>
    <property type="match status" value="1"/>
</dbReference>
<name>A0A2H0XBT0_UNCKA</name>
<accession>A0A2H0XBT0</accession>
<gene>
    <name evidence="2" type="ORF">COT50_02135</name>
</gene>
<feature type="domain" description="HicB-like antitoxin of toxin-antitoxin system" evidence="1">
    <location>
        <begin position="11"/>
        <end position="54"/>
    </location>
</feature>
<dbReference type="EMBL" id="PEYU01000047">
    <property type="protein sequence ID" value="PIS22407.1"/>
    <property type="molecule type" value="Genomic_DNA"/>
</dbReference>
<evidence type="ECO:0000259" key="1">
    <source>
        <dbReference type="Pfam" id="PF15919"/>
    </source>
</evidence>
<reference evidence="3" key="1">
    <citation type="submission" date="2017-09" db="EMBL/GenBank/DDBJ databases">
        <title>Depth-based differentiation of microbial function through sediment-hosted aquifers and enrichment of novel symbionts in the deep terrestrial subsurface.</title>
        <authorList>
            <person name="Probst A.J."/>
            <person name="Ladd B."/>
            <person name="Jarett J.K."/>
            <person name="Geller-Mcgrath D.E."/>
            <person name="Sieber C.M.K."/>
            <person name="Emerson J.B."/>
            <person name="Anantharaman K."/>
            <person name="Thomas B.C."/>
            <person name="Malmstrom R."/>
            <person name="Stieglmeier M."/>
            <person name="Klingl A."/>
            <person name="Woyke T."/>
            <person name="Ryan C.M."/>
            <person name="Banfield J.F."/>
        </authorList>
    </citation>
    <scope>NUCLEOTIDE SEQUENCE [LARGE SCALE GENOMIC DNA]</scope>
</reference>
<comment type="caution">
    <text evidence="2">The sequence shown here is derived from an EMBL/GenBank/DDBJ whole genome shotgun (WGS) entry which is preliminary data.</text>
</comment>